<dbReference type="Pfam" id="PF16640">
    <property type="entry name" value="Big_3_5"/>
    <property type="match status" value="1"/>
</dbReference>
<evidence type="ECO:0000259" key="5">
    <source>
        <dbReference type="Pfam" id="PF25021"/>
    </source>
</evidence>
<organism evidence="6 7">
    <name type="scientific">Nocardioides lianchengensis</name>
    <dbReference type="NCBI Taxonomy" id="1045774"/>
    <lineage>
        <taxon>Bacteria</taxon>
        <taxon>Bacillati</taxon>
        <taxon>Actinomycetota</taxon>
        <taxon>Actinomycetes</taxon>
        <taxon>Propionibacteriales</taxon>
        <taxon>Nocardioidaceae</taxon>
        <taxon>Nocardioides</taxon>
    </lineage>
</organism>
<feature type="repeat" description="NHL" evidence="2">
    <location>
        <begin position="151"/>
        <end position="181"/>
    </location>
</feature>
<keyword evidence="7" id="KW-1185">Reference proteome</keyword>
<proteinExistence type="predicted"/>
<name>A0A1G6W9V8_9ACTN</name>
<dbReference type="GO" id="GO:0005975">
    <property type="term" value="P:carbohydrate metabolic process"/>
    <property type="evidence" value="ECO:0007669"/>
    <property type="project" value="UniProtKB-ARBA"/>
</dbReference>
<dbReference type="AlphaFoldDB" id="A0A1G6W9V8"/>
<feature type="chain" id="PRO_5011654857" evidence="3">
    <location>
        <begin position="32"/>
        <end position="1039"/>
    </location>
</feature>
<dbReference type="Pfam" id="PF25021">
    <property type="entry name" value="TEN_NHL"/>
    <property type="match status" value="3"/>
</dbReference>
<dbReference type="PROSITE" id="PS51125">
    <property type="entry name" value="NHL"/>
    <property type="match status" value="1"/>
</dbReference>
<accession>A0A1G6W9V8</accession>
<dbReference type="InterPro" id="IPR011042">
    <property type="entry name" value="6-blade_b-propeller_TolB-like"/>
</dbReference>
<dbReference type="Proteomes" id="UP000199034">
    <property type="component" value="Unassembled WGS sequence"/>
</dbReference>
<dbReference type="InterPro" id="IPR056822">
    <property type="entry name" value="TEN_NHL"/>
</dbReference>
<dbReference type="SUPFAM" id="SSF101898">
    <property type="entry name" value="NHL repeat"/>
    <property type="match status" value="1"/>
</dbReference>
<evidence type="ECO:0000256" key="2">
    <source>
        <dbReference type="PROSITE-ProRule" id="PRU00504"/>
    </source>
</evidence>
<dbReference type="Gene3D" id="2.60.40.10">
    <property type="entry name" value="Immunoglobulins"/>
    <property type="match status" value="1"/>
</dbReference>
<feature type="domain" description="Teneurin NHL" evidence="5">
    <location>
        <begin position="363"/>
        <end position="413"/>
    </location>
</feature>
<dbReference type="InterPro" id="IPR001258">
    <property type="entry name" value="NHL_repeat"/>
</dbReference>
<dbReference type="PANTHER" id="PTHR46388">
    <property type="entry name" value="NHL REPEAT-CONTAINING PROTEIN 2"/>
    <property type="match status" value="1"/>
</dbReference>
<protein>
    <submittedName>
        <fullName evidence="6">NHL repeat-containing protein</fullName>
    </submittedName>
</protein>
<sequence length="1039" mass="104755">MLSAARIALLSALAVLAAGLAVVGPGSPAQAAAVTPTATTLAASASRINFGDPVEFTATVSSAGPAIDGGTVAFRSGSTVLGSAPVVNGTAVLSVPTLAVGSYRVTAAFSGTSDLLPSESGVNGTSPIRTIAGSRTPGFSGDGGAATSASLNYPSNLAVDAAGNVYVVDNGNNRIRKVAADGTITTVAGTGVGGFSGDGGPATSAQLNNPYSVAVDAGGTIFIGDDGNNRIRKVDAQGTITTYAGTGTSGFSGDGGPATLANLRVASMAIDAAGTVYFTDQGNGYVRKIAPDGIITTIAGSGTSGYSGDGGPGTSARIRSPYGVGVDAAGNVYFAEISNHVIRKVTPQGIISTYAGTGVAGSTGNGGQATLARLSTPGGMAVDASGNVFFNQFGTNQVRKVAPDGIISTVAGTGTAGYSGDGGPSTSAQLNDTEGLAIDTAGNLYLADSSNNVVRRVDGPVALVVAAVPTFTTGPTATITGTPTVGRTLFAGVGDPAPSPDSYSYVWYADGVEITDNTSSDPQALNLTPALAGKDITVEVTVHRDGYTDASDLSDPVGPVAKATFTTGPTATITGTPTVGRTLFAGVGDPAPSPDSYSYVWYADGVEITDNSSSDPQALNLTPALAGKDITVEVTVHRDGYTDASDLSDPVGPVAEATFTTGPDAVIDGEAVVGGTLIATPTDLDSTTPSADSYAYSWAADGQAIRGASGPTLTLSENEDGKTVTVTVTATRAGYTDATDTSAPTVPVASATFSTGPTATISGTAQVGQTLRAGTGAPVPDPEEYRFAWSADGTPLAGATTPTLRLTPDLRGRRITVTVTAARAGYVDATDTSAPTAAVVTDRAPSLRLTLSVPSSSQDAATTPDGQPTVRRGRTITLRWTSSNAQSLVAGGELADLLRARYGTRPIPAAGSVRVRLTHAGAHAYRLRAINETGTTTATTSIVAVRRPTRLSVETTATTRPGRTIRIRVTGLGYRERFYITVNDGHTTTRVRTGRANTTGNLTRRITIPRTIDTTAKTIRVRVTGRSTKRAGAALIRLR</sequence>
<reference evidence="6 7" key="1">
    <citation type="submission" date="2016-10" db="EMBL/GenBank/DDBJ databases">
        <authorList>
            <person name="de Groot N.N."/>
        </authorList>
    </citation>
    <scope>NUCLEOTIDE SEQUENCE [LARGE SCALE GENOMIC DNA]</scope>
    <source>
        <strain evidence="6 7">CGMCC 4.6858</strain>
    </source>
</reference>
<evidence type="ECO:0000256" key="1">
    <source>
        <dbReference type="ARBA" id="ARBA00022737"/>
    </source>
</evidence>
<evidence type="ECO:0000313" key="6">
    <source>
        <dbReference type="EMBL" id="SDD62652.1"/>
    </source>
</evidence>
<feature type="domain" description="Teneurin NHL" evidence="5">
    <location>
        <begin position="140"/>
        <end position="190"/>
    </location>
</feature>
<dbReference type="CDD" id="cd14953">
    <property type="entry name" value="NHL_like_1"/>
    <property type="match status" value="1"/>
</dbReference>
<dbReference type="PANTHER" id="PTHR46388:SF2">
    <property type="entry name" value="NHL REPEAT-CONTAINING PROTEIN 2"/>
    <property type="match status" value="1"/>
</dbReference>
<dbReference type="OrthoDB" id="3788151at2"/>
<dbReference type="EMBL" id="FMZM01000009">
    <property type="protein sequence ID" value="SDD62652.1"/>
    <property type="molecule type" value="Genomic_DNA"/>
</dbReference>
<keyword evidence="3" id="KW-0732">Signal</keyword>
<dbReference type="Gene3D" id="2.120.10.30">
    <property type="entry name" value="TolB, C-terminal domain"/>
    <property type="match status" value="3"/>
</dbReference>
<gene>
    <name evidence="6" type="ORF">SAMN05421872_109221</name>
</gene>
<dbReference type="STRING" id="1045774.SAMN05421872_109221"/>
<feature type="domain" description="Bacterial Ig-like" evidence="4">
    <location>
        <begin position="42"/>
        <end position="121"/>
    </location>
</feature>
<dbReference type="InterPro" id="IPR032109">
    <property type="entry name" value="Big_3_5"/>
</dbReference>
<evidence type="ECO:0000259" key="4">
    <source>
        <dbReference type="Pfam" id="PF16640"/>
    </source>
</evidence>
<evidence type="ECO:0000313" key="7">
    <source>
        <dbReference type="Proteomes" id="UP000199034"/>
    </source>
</evidence>
<evidence type="ECO:0000256" key="3">
    <source>
        <dbReference type="SAM" id="SignalP"/>
    </source>
</evidence>
<feature type="domain" description="Teneurin NHL" evidence="5">
    <location>
        <begin position="196"/>
        <end position="246"/>
    </location>
</feature>
<feature type="signal peptide" evidence="3">
    <location>
        <begin position="1"/>
        <end position="31"/>
    </location>
</feature>
<dbReference type="InterPro" id="IPR013783">
    <property type="entry name" value="Ig-like_fold"/>
</dbReference>
<keyword evidence="1" id="KW-0677">Repeat</keyword>
<dbReference type="Gene3D" id="2.60.40.2700">
    <property type="match status" value="4"/>
</dbReference>